<dbReference type="GO" id="GO:0008270">
    <property type="term" value="F:zinc ion binding"/>
    <property type="evidence" value="ECO:0007669"/>
    <property type="project" value="UniProtKB-KW"/>
</dbReference>
<evidence type="ECO:0000256" key="4">
    <source>
        <dbReference type="ARBA" id="ARBA00023125"/>
    </source>
</evidence>
<dbReference type="PANTHER" id="PTHR46927:SF3">
    <property type="entry name" value="THAP-TYPE DOMAIN-CONTAINING PROTEIN"/>
    <property type="match status" value="1"/>
</dbReference>
<dbReference type="EMBL" id="JAWDJR010000021">
    <property type="protein sequence ID" value="KAK9955157.1"/>
    <property type="molecule type" value="Genomic_DNA"/>
</dbReference>
<evidence type="ECO:0000259" key="7">
    <source>
        <dbReference type="PROSITE" id="PS50950"/>
    </source>
</evidence>
<gene>
    <name evidence="8" type="ORF">ABG768_015047</name>
</gene>
<sequence>MPSCDFCGYGPDVDGVSFYKFPLQEAHRRHWIVNMGRDAEWTPSESSSLCSAHFTPDCFESGSARLHSDAIPTVFNFTQTTNQVLKDTENILPQQGAPGSLDSSRSPCCDCFKHLQATERNYQLKLAAAQLQIKEYKKNLAEESRKATQWQKRVIVLQSAIRAMKQRGSIPATRKTSTPITNHLD</sequence>
<evidence type="ECO:0000256" key="2">
    <source>
        <dbReference type="ARBA" id="ARBA00022771"/>
    </source>
</evidence>
<evidence type="ECO:0000256" key="5">
    <source>
        <dbReference type="PROSITE-ProRule" id="PRU00309"/>
    </source>
</evidence>
<dbReference type="InterPro" id="IPR052224">
    <property type="entry name" value="THAP_domain_protein"/>
</dbReference>
<dbReference type="SMART" id="SM00692">
    <property type="entry name" value="DM3"/>
    <property type="match status" value="1"/>
</dbReference>
<organism evidence="8 9">
    <name type="scientific">Culter alburnus</name>
    <name type="common">Topmouth culter</name>
    <dbReference type="NCBI Taxonomy" id="194366"/>
    <lineage>
        <taxon>Eukaryota</taxon>
        <taxon>Metazoa</taxon>
        <taxon>Chordata</taxon>
        <taxon>Craniata</taxon>
        <taxon>Vertebrata</taxon>
        <taxon>Euteleostomi</taxon>
        <taxon>Actinopterygii</taxon>
        <taxon>Neopterygii</taxon>
        <taxon>Teleostei</taxon>
        <taxon>Ostariophysi</taxon>
        <taxon>Cypriniformes</taxon>
        <taxon>Xenocyprididae</taxon>
        <taxon>Xenocypridinae</taxon>
        <taxon>Culter</taxon>
    </lineage>
</organism>
<evidence type="ECO:0000256" key="1">
    <source>
        <dbReference type="ARBA" id="ARBA00022723"/>
    </source>
</evidence>
<keyword evidence="9" id="KW-1185">Reference proteome</keyword>
<keyword evidence="2 5" id="KW-0863">Zinc-finger</keyword>
<evidence type="ECO:0000313" key="8">
    <source>
        <dbReference type="EMBL" id="KAK9955157.1"/>
    </source>
</evidence>
<feature type="domain" description="THAP-type" evidence="7">
    <location>
        <begin position="1"/>
        <end position="75"/>
    </location>
</feature>
<keyword evidence="6" id="KW-0175">Coiled coil</keyword>
<keyword evidence="3" id="KW-0862">Zinc</keyword>
<dbReference type="Gene3D" id="6.20.210.20">
    <property type="entry name" value="THAP domain"/>
    <property type="match status" value="1"/>
</dbReference>
<name>A0AAW1Z160_CULAL</name>
<dbReference type="InterPro" id="IPR006612">
    <property type="entry name" value="THAP_Znf"/>
</dbReference>
<reference evidence="8 9" key="1">
    <citation type="submission" date="2024-05" db="EMBL/GenBank/DDBJ databases">
        <title>A high-quality chromosomal-level genome assembly of Topmouth culter (Culter alburnus).</title>
        <authorList>
            <person name="Zhao H."/>
        </authorList>
    </citation>
    <scope>NUCLEOTIDE SEQUENCE [LARGE SCALE GENOMIC DNA]</scope>
    <source>
        <strain evidence="8">CATC2023</strain>
        <tissue evidence="8">Muscle</tissue>
    </source>
</reference>
<dbReference type="GO" id="GO:0003677">
    <property type="term" value="F:DNA binding"/>
    <property type="evidence" value="ECO:0007669"/>
    <property type="project" value="UniProtKB-UniRule"/>
</dbReference>
<evidence type="ECO:0000256" key="3">
    <source>
        <dbReference type="ARBA" id="ARBA00022833"/>
    </source>
</evidence>
<protein>
    <recommendedName>
        <fullName evidence="7">THAP-type domain-containing protein</fullName>
    </recommendedName>
</protein>
<dbReference type="Pfam" id="PF05485">
    <property type="entry name" value="THAP"/>
    <property type="match status" value="1"/>
</dbReference>
<comment type="caution">
    <text evidence="8">The sequence shown here is derived from an EMBL/GenBank/DDBJ whole genome shotgun (WGS) entry which is preliminary data.</text>
</comment>
<keyword evidence="1" id="KW-0479">Metal-binding</keyword>
<dbReference type="Proteomes" id="UP001479290">
    <property type="component" value="Unassembled WGS sequence"/>
</dbReference>
<dbReference type="InterPro" id="IPR038441">
    <property type="entry name" value="THAP_Znf_sf"/>
</dbReference>
<evidence type="ECO:0000256" key="6">
    <source>
        <dbReference type="SAM" id="Coils"/>
    </source>
</evidence>
<dbReference type="PROSITE" id="PS50950">
    <property type="entry name" value="ZF_THAP"/>
    <property type="match status" value="1"/>
</dbReference>
<evidence type="ECO:0000313" key="9">
    <source>
        <dbReference type="Proteomes" id="UP001479290"/>
    </source>
</evidence>
<dbReference type="SUPFAM" id="SSF57716">
    <property type="entry name" value="Glucocorticoid receptor-like (DNA-binding domain)"/>
    <property type="match status" value="1"/>
</dbReference>
<dbReference type="AlphaFoldDB" id="A0AAW1Z160"/>
<accession>A0AAW1Z160</accession>
<feature type="coiled-coil region" evidence="6">
    <location>
        <begin position="119"/>
        <end position="153"/>
    </location>
</feature>
<dbReference type="SMART" id="SM00980">
    <property type="entry name" value="THAP"/>
    <property type="match status" value="1"/>
</dbReference>
<proteinExistence type="predicted"/>
<keyword evidence="4 5" id="KW-0238">DNA-binding</keyword>
<dbReference type="PANTHER" id="PTHR46927">
    <property type="entry name" value="AGAP005574-PA"/>
    <property type="match status" value="1"/>
</dbReference>